<feature type="compositionally biased region" description="Low complexity" evidence="1">
    <location>
        <begin position="61"/>
        <end position="75"/>
    </location>
</feature>
<feature type="compositionally biased region" description="Polar residues" evidence="1">
    <location>
        <begin position="123"/>
        <end position="143"/>
    </location>
</feature>
<evidence type="ECO:0000256" key="1">
    <source>
        <dbReference type="SAM" id="MobiDB-lite"/>
    </source>
</evidence>
<accession>A0AAE1A3L9</accession>
<dbReference type="EMBL" id="JAWDGP010002798">
    <property type="protein sequence ID" value="KAK3779876.1"/>
    <property type="molecule type" value="Genomic_DNA"/>
</dbReference>
<reference evidence="2" key="1">
    <citation type="journal article" date="2023" name="G3 (Bethesda)">
        <title>A reference genome for the long-term kleptoplast-retaining sea slug Elysia crispata morphotype clarki.</title>
        <authorList>
            <person name="Eastman K.E."/>
            <person name="Pendleton A.L."/>
            <person name="Shaikh M.A."/>
            <person name="Suttiyut T."/>
            <person name="Ogas R."/>
            <person name="Tomko P."/>
            <person name="Gavelis G."/>
            <person name="Widhalm J.R."/>
            <person name="Wisecaver J.H."/>
        </authorList>
    </citation>
    <scope>NUCLEOTIDE SEQUENCE</scope>
    <source>
        <strain evidence="2">ECLA1</strain>
    </source>
</reference>
<feature type="compositionally biased region" description="Low complexity" evidence="1">
    <location>
        <begin position="177"/>
        <end position="187"/>
    </location>
</feature>
<organism evidence="2 3">
    <name type="scientific">Elysia crispata</name>
    <name type="common">lettuce slug</name>
    <dbReference type="NCBI Taxonomy" id="231223"/>
    <lineage>
        <taxon>Eukaryota</taxon>
        <taxon>Metazoa</taxon>
        <taxon>Spiralia</taxon>
        <taxon>Lophotrochozoa</taxon>
        <taxon>Mollusca</taxon>
        <taxon>Gastropoda</taxon>
        <taxon>Heterobranchia</taxon>
        <taxon>Euthyneura</taxon>
        <taxon>Panpulmonata</taxon>
        <taxon>Sacoglossa</taxon>
        <taxon>Placobranchoidea</taxon>
        <taxon>Plakobranchidae</taxon>
        <taxon>Elysia</taxon>
    </lineage>
</organism>
<evidence type="ECO:0000313" key="2">
    <source>
        <dbReference type="EMBL" id="KAK3779876.1"/>
    </source>
</evidence>
<dbReference type="AlphaFoldDB" id="A0AAE1A3L9"/>
<evidence type="ECO:0000313" key="3">
    <source>
        <dbReference type="Proteomes" id="UP001283361"/>
    </source>
</evidence>
<feature type="region of interest" description="Disordered" evidence="1">
    <location>
        <begin position="1"/>
        <end position="235"/>
    </location>
</feature>
<feature type="compositionally biased region" description="Low complexity" evidence="1">
    <location>
        <begin position="265"/>
        <end position="286"/>
    </location>
</feature>
<feature type="compositionally biased region" description="Pro residues" evidence="1">
    <location>
        <begin position="150"/>
        <end position="161"/>
    </location>
</feature>
<proteinExistence type="predicted"/>
<dbReference type="Proteomes" id="UP001283361">
    <property type="component" value="Unassembled WGS sequence"/>
</dbReference>
<gene>
    <name evidence="2" type="ORF">RRG08_020221</name>
</gene>
<name>A0AAE1A3L9_9GAST</name>
<protein>
    <submittedName>
        <fullName evidence="2">Uncharacterized protein</fullName>
    </submittedName>
</protein>
<keyword evidence="3" id="KW-1185">Reference proteome</keyword>
<comment type="caution">
    <text evidence="2">The sequence shown here is derived from an EMBL/GenBank/DDBJ whole genome shotgun (WGS) entry which is preliminary data.</text>
</comment>
<feature type="region of interest" description="Disordered" evidence="1">
    <location>
        <begin position="265"/>
        <end position="289"/>
    </location>
</feature>
<sequence length="345" mass="38265">MEVLTKFANNNVVEIPEKRPGALKAGSLPSRPEQSNGRFAHPKSHRSPSNIKDKEQHHRQQQQQQLQQKHLLNNNIPRGSKLPPAGPSRQLSSSSTHSATPSMNGRPRSRLLEASYPRENPRDSYTSDFGSEFSGSRTPSQSRTDSDRSIPPPPAPRPSGDPPISQMLPFTRPAPISSSHSHSPSPSLRELHNNHRNIGYTLPSPRTLLTRDSPNRLAGPHDGHIPNNNSNLYNNSLMRSFHSHRSIPNRQQPLDHTPNLSSVSLERLPRSASSSSSPSQAPPYYSDRAAGGAGFYPSIPERWDRNASSLMTEEDDRTTTSGSYTINTDDLRQDMDEMVLHDSIV</sequence>
<feature type="compositionally biased region" description="Low complexity" evidence="1">
    <location>
        <begin position="88"/>
        <end position="102"/>
    </location>
</feature>